<reference evidence="2" key="2">
    <citation type="journal article" date="2015" name="Data Brief">
        <title>Shoot transcriptome of the giant reed, Arundo donax.</title>
        <authorList>
            <person name="Barrero R.A."/>
            <person name="Guerrero F.D."/>
            <person name="Moolhuijzen P."/>
            <person name="Goolsby J.A."/>
            <person name="Tidwell J."/>
            <person name="Bellgard S.E."/>
            <person name="Bellgard M.I."/>
        </authorList>
    </citation>
    <scope>NUCLEOTIDE SEQUENCE</scope>
    <source>
        <tissue evidence="2">Shoot tissue taken approximately 20 cm above the soil surface</tissue>
    </source>
</reference>
<accession>A0A0A9CW29</accession>
<reference evidence="2" key="1">
    <citation type="submission" date="2014-09" db="EMBL/GenBank/DDBJ databases">
        <authorList>
            <person name="Magalhaes I.L.F."/>
            <person name="Oliveira U."/>
            <person name="Santos F.R."/>
            <person name="Vidigal T.H.D.A."/>
            <person name="Brescovit A.D."/>
            <person name="Santos A.J."/>
        </authorList>
    </citation>
    <scope>NUCLEOTIDE SEQUENCE</scope>
    <source>
        <tissue evidence="2">Shoot tissue taken approximately 20 cm above the soil surface</tissue>
    </source>
</reference>
<feature type="signal peptide" evidence="1">
    <location>
        <begin position="1"/>
        <end position="24"/>
    </location>
</feature>
<protein>
    <submittedName>
        <fullName evidence="2">Uncharacterized protein</fullName>
    </submittedName>
</protein>
<dbReference type="AlphaFoldDB" id="A0A0A9CW29"/>
<evidence type="ECO:0000256" key="1">
    <source>
        <dbReference type="SAM" id="SignalP"/>
    </source>
</evidence>
<feature type="chain" id="PRO_5002060966" evidence="1">
    <location>
        <begin position="25"/>
        <end position="69"/>
    </location>
</feature>
<organism evidence="2">
    <name type="scientific">Arundo donax</name>
    <name type="common">Giant reed</name>
    <name type="synonym">Donax arundinaceus</name>
    <dbReference type="NCBI Taxonomy" id="35708"/>
    <lineage>
        <taxon>Eukaryota</taxon>
        <taxon>Viridiplantae</taxon>
        <taxon>Streptophyta</taxon>
        <taxon>Embryophyta</taxon>
        <taxon>Tracheophyta</taxon>
        <taxon>Spermatophyta</taxon>
        <taxon>Magnoliopsida</taxon>
        <taxon>Liliopsida</taxon>
        <taxon>Poales</taxon>
        <taxon>Poaceae</taxon>
        <taxon>PACMAD clade</taxon>
        <taxon>Arundinoideae</taxon>
        <taxon>Arundineae</taxon>
        <taxon>Arundo</taxon>
    </lineage>
</organism>
<name>A0A0A9CW29_ARUDO</name>
<keyword evidence="1" id="KW-0732">Signal</keyword>
<dbReference type="EMBL" id="GBRH01218074">
    <property type="protein sequence ID" value="JAD79821.1"/>
    <property type="molecule type" value="Transcribed_RNA"/>
</dbReference>
<evidence type="ECO:0000313" key="2">
    <source>
        <dbReference type="EMBL" id="JAD79821.1"/>
    </source>
</evidence>
<proteinExistence type="predicted"/>
<sequence length="69" mass="8028">MSGILLETCLLCLATPIFYRQSQGNFLIPPQTHHWRGSRGLQIHIPCHGLQFRSGRRRSRASRSNRWRA</sequence>